<reference evidence="7 8" key="1">
    <citation type="submission" date="2018-06" db="EMBL/GenBank/DDBJ databases">
        <title>Extensive metabolic versatility and redundancy in microbially diverse, dynamic hydrothermal sediments.</title>
        <authorList>
            <person name="Dombrowski N."/>
            <person name="Teske A."/>
            <person name="Baker B.J."/>
        </authorList>
    </citation>
    <scope>NUCLEOTIDE SEQUENCE [LARGE SCALE GENOMIC DNA]</scope>
    <source>
        <strain evidence="7">B3_G15</strain>
    </source>
</reference>
<dbReference type="PANTHER" id="PTHR10335">
    <property type="entry name" value="RRNA 2-O-METHYLTRANSFERASE FIBRILLARIN"/>
    <property type="match status" value="1"/>
</dbReference>
<keyword evidence="3" id="KW-0698">rRNA processing</keyword>
<accession>A0A662D8S2</accession>
<dbReference type="PIRSF" id="PIRSF006540">
    <property type="entry name" value="Nop17p"/>
    <property type="match status" value="1"/>
</dbReference>
<organism evidence="7 8">
    <name type="scientific">Aerophobetes bacterium</name>
    <dbReference type="NCBI Taxonomy" id="2030807"/>
    <lineage>
        <taxon>Bacteria</taxon>
        <taxon>Candidatus Aerophobota</taxon>
    </lineage>
</organism>
<dbReference type="GO" id="GO:0003723">
    <property type="term" value="F:RNA binding"/>
    <property type="evidence" value="ECO:0007669"/>
    <property type="project" value="UniProtKB-KW"/>
</dbReference>
<evidence type="ECO:0000256" key="5">
    <source>
        <dbReference type="ARBA" id="ARBA00022679"/>
    </source>
</evidence>
<dbReference type="SMART" id="SM01206">
    <property type="entry name" value="Fibrillarin"/>
    <property type="match status" value="1"/>
</dbReference>
<dbReference type="SUPFAM" id="SSF53335">
    <property type="entry name" value="S-adenosyl-L-methionine-dependent methyltransferases"/>
    <property type="match status" value="1"/>
</dbReference>
<dbReference type="Gene3D" id="3.30.200.20">
    <property type="entry name" value="Phosphorylase Kinase, domain 1"/>
    <property type="match status" value="1"/>
</dbReference>
<dbReference type="GO" id="GO:1990259">
    <property type="term" value="F:histone H2AQ104 methyltransferase activity"/>
    <property type="evidence" value="ECO:0007669"/>
    <property type="project" value="TreeGrafter"/>
</dbReference>
<keyword evidence="5 7" id="KW-0808">Transferase</keyword>
<keyword evidence="4 7" id="KW-0489">Methyltransferase</keyword>
<dbReference type="AlphaFoldDB" id="A0A662D8S2"/>
<evidence type="ECO:0000256" key="6">
    <source>
        <dbReference type="ARBA" id="ARBA00022884"/>
    </source>
</evidence>
<dbReference type="HAMAP" id="MF_00351">
    <property type="entry name" value="RNA_methyltransf_FlpA"/>
    <property type="match status" value="1"/>
</dbReference>
<dbReference type="EMBL" id="QMQA01000304">
    <property type="protein sequence ID" value="RLE10917.1"/>
    <property type="molecule type" value="Genomic_DNA"/>
</dbReference>
<gene>
    <name evidence="7" type="ORF">DRJ04_08925</name>
</gene>
<dbReference type="InterPro" id="IPR000692">
    <property type="entry name" value="Fibrillarin"/>
</dbReference>
<dbReference type="Pfam" id="PF01269">
    <property type="entry name" value="Fibrillarin"/>
    <property type="match status" value="1"/>
</dbReference>
<protein>
    <recommendedName>
        <fullName evidence="2">rRNA 2'-O-methyltransferase fibrillarin</fullName>
    </recommendedName>
</protein>
<evidence type="ECO:0000256" key="3">
    <source>
        <dbReference type="ARBA" id="ARBA00022552"/>
    </source>
</evidence>
<dbReference type="Gene3D" id="3.40.50.150">
    <property type="entry name" value="Vaccinia Virus protein VP39"/>
    <property type="match status" value="1"/>
</dbReference>
<evidence type="ECO:0000313" key="8">
    <source>
        <dbReference type="Proteomes" id="UP000280417"/>
    </source>
</evidence>
<evidence type="ECO:0000256" key="4">
    <source>
        <dbReference type="ARBA" id="ARBA00022603"/>
    </source>
</evidence>
<dbReference type="Proteomes" id="UP000280417">
    <property type="component" value="Unassembled WGS sequence"/>
</dbReference>
<evidence type="ECO:0000256" key="2">
    <source>
        <dbReference type="ARBA" id="ARBA00015190"/>
    </source>
</evidence>
<dbReference type="NCBIfam" id="NF003277">
    <property type="entry name" value="PRK04266.1-3"/>
    <property type="match status" value="1"/>
</dbReference>
<dbReference type="GO" id="GO:0000494">
    <property type="term" value="P:box C/D sno(s)RNA 3'-end processing"/>
    <property type="evidence" value="ECO:0007669"/>
    <property type="project" value="TreeGrafter"/>
</dbReference>
<comment type="caution">
    <text evidence="7">The sequence shown here is derived from an EMBL/GenBank/DDBJ whole genome shotgun (WGS) entry which is preliminary data.</text>
</comment>
<dbReference type="PANTHER" id="PTHR10335:SF17">
    <property type="entry name" value="FIBRILLARIN"/>
    <property type="match status" value="1"/>
</dbReference>
<sequence length="218" mass="25163">MKEVFPGVWKRGEKLFTENLVPGEKIFTKTVVKYRGREYREWDPYRSKPAAAILKGLKVLPLSKGAKILYLGIANGTTASFFSDIIGREGIIYGVEISERSLRDLNLVVERRGNIVPVLADARKPESYSWIEPVDVVYEDVATNDQSEILIRNCKVFLKKNGFAMIAIKARSIDVVKDPKEIYKEEVKKLSKYFKILDKRELDPYEKDHLFLVMKRIF</sequence>
<name>A0A662D8S2_UNCAE</name>
<dbReference type="NCBIfam" id="NF003276">
    <property type="entry name" value="PRK04266.1-2"/>
    <property type="match status" value="1"/>
</dbReference>
<keyword evidence="6" id="KW-0694">RNA-binding</keyword>
<comment type="similarity">
    <text evidence="1">Belongs to the methyltransferase superfamily. Fibrillarin family.</text>
</comment>
<dbReference type="InterPro" id="IPR029063">
    <property type="entry name" value="SAM-dependent_MTases_sf"/>
</dbReference>
<evidence type="ECO:0000256" key="1">
    <source>
        <dbReference type="ARBA" id="ARBA00010632"/>
    </source>
</evidence>
<evidence type="ECO:0000313" key="7">
    <source>
        <dbReference type="EMBL" id="RLE10917.1"/>
    </source>
</evidence>
<proteinExistence type="inferred from homology"/>
<dbReference type="GO" id="GO:0008649">
    <property type="term" value="F:rRNA methyltransferase activity"/>
    <property type="evidence" value="ECO:0007669"/>
    <property type="project" value="TreeGrafter"/>
</dbReference>
<dbReference type="PRINTS" id="PR00052">
    <property type="entry name" value="FIBRILLARIN"/>
</dbReference>